<proteinExistence type="predicted"/>
<dbReference type="AlphaFoldDB" id="A0A562WP77"/>
<evidence type="ECO:0000313" key="2">
    <source>
        <dbReference type="Proteomes" id="UP000319728"/>
    </source>
</evidence>
<dbReference type="Gene3D" id="1.20.1270.240">
    <property type="match status" value="1"/>
</dbReference>
<name>A0A562WP77_9ACTN</name>
<dbReference type="PANTHER" id="PTHR12149:SF8">
    <property type="entry name" value="PROTEIN-RIBULOSAMINE 3-KINASE"/>
    <property type="match status" value="1"/>
</dbReference>
<dbReference type="InterPro" id="IPR011009">
    <property type="entry name" value="Kinase-like_dom_sf"/>
</dbReference>
<dbReference type="PANTHER" id="PTHR12149">
    <property type="entry name" value="FRUCTOSAMINE 3 KINASE-RELATED PROTEIN"/>
    <property type="match status" value="1"/>
</dbReference>
<accession>A0A562WP77</accession>
<keyword evidence="2" id="KW-1185">Reference proteome</keyword>
<organism evidence="1 2">
    <name type="scientific">Micromonospora sagamiensis</name>
    <dbReference type="NCBI Taxonomy" id="47875"/>
    <lineage>
        <taxon>Bacteria</taxon>
        <taxon>Bacillati</taxon>
        <taxon>Actinomycetota</taxon>
        <taxon>Actinomycetes</taxon>
        <taxon>Micromonosporales</taxon>
        <taxon>Micromonosporaceae</taxon>
        <taxon>Micromonospora</taxon>
    </lineage>
</organism>
<dbReference type="InterPro" id="IPR016477">
    <property type="entry name" value="Fructo-/Ketosamine-3-kinase"/>
</dbReference>
<dbReference type="Proteomes" id="UP000319728">
    <property type="component" value="Unassembled WGS sequence"/>
</dbReference>
<dbReference type="EMBL" id="VLLP01000001">
    <property type="protein sequence ID" value="TWJ32130.1"/>
    <property type="molecule type" value="Genomic_DNA"/>
</dbReference>
<protein>
    <submittedName>
        <fullName evidence="1">Fructosamine-3-kinase</fullName>
    </submittedName>
</protein>
<dbReference type="SUPFAM" id="SSF56112">
    <property type="entry name" value="Protein kinase-like (PK-like)"/>
    <property type="match status" value="1"/>
</dbReference>
<keyword evidence="1" id="KW-0808">Transferase</keyword>
<comment type="caution">
    <text evidence="1">The sequence shown here is derived from an EMBL/GenBank/DDBJ whole genome shotgun (WGS) entry which is preliminary data.</text>
</comment>
<dbReference type="Pfam" id="PF03881">
    <property type="entry name" value="Fructosamin_kin"/>
    <property type="match status" value="1"/>
</dbReference>
<sequence>MRRRTGHRGDLPQPAGAQTGQLDSVPPGTVPPPTGYLALMDLAYLRAHPAHLPTFLTHQRIRETPVSGGSICAASRLTLDDGHSVFAKSWPEEAAQPVPAGFFAAEAAGLRWLREADAVAVPEVLVALPELLAVEWVEPGEPTPAAAERFGRELAALHRSGAPAFGADWPGFVGALGQDNTPQAGPWSAWFAQRRLLPYLRRSVDGGALTAAETALVERVVDTIGEYGGDEPPARIHGDLGPGNLVWGLDGRVWLVDPAAHGGHRETDLAQLALFGGAPHLDRVLAAYREAWPLADGWRARVPLHQLHLLLVHTALFGASWREAVGRAARQVLDGASGRATVER</sequence>
<gene>
    <name evidence="1" type="ORF">JD81_05702</name>
</gene>
<keyword evidence="1" id="KW-0418">Kinase</keyword>
<dbReference type="GO" id="GO:0016301">
    <property type="term" value="F:kinase activity"/>
    <property type="evidence" value="ECO:0007669"/>
    <property type="project" value="UniProtKB-KW"/>
</dbReference>
<evidence type="ECO:0000313" key="1">
    <source>
        <dbReference type="EMBL" id="TWJ32130.1"/>
    </source>
</evidence>
<reference evidence="1 2" key="1">
    <citation type="submission" date="2019-07" db="EMBL/GenBank/DDBJ databases">
        <title>R&amp;d 2014.</title>
        <authorList>
            <person name="Klenk H.-P."/>
        </authorList>
    </citation>
    <scope>NUCLEOTIDE SEQUENCE [LARGE SCALE GENOMIC DNA]</scope>
    <source>
        <strain evidence="1 2">DSM 43912</strain>
    </source>
</reference>
<dbReference type="Gene3D" id="1.10.510.10">
    <property type="entry name" value="Transferase(Phosphotransferase) domain 1"/>
    <property type="match status" value="1"/>
</dbReference>
<dbReference type="Gene3D" id="3.30.200.20">
    <property type="entry name" value="Phosphorylase Kinase, domain 1"/>
    <property type="match status" value="1"/>
</dbReference>